<proteinExistence type="inferred from homology"/>
<evidence type="ECO:0000256" key="2">
    <source>
        <dbReference type="ARBA" id="ARBA00022617"/>
    </source>
</evidence>
<dbReference type="Gene3D" id="1.10.630.10">
    <property type="entry name" value="Cytochrome P450"/>
    <property type="match status" value="1"/>
</dbReference>
<accession>A0A1W7D0F4</accession>
<protein>
    <submittedName>
        <fullName evidence="8">Cytochrome P450</fullName>
    </submittedName>
</protein>
<evidence type="ECO:0000313" key="8">
    <source>
        <dbReference type="EMBL" id="ARQ70538.1"/>
    </source>
</evidence>
<dbReference type="PANTHER" id="PTHR46696">
    <property type="entry name" value="P450, PUTATIVE (EUROFUNG)-RELATED"/>
    <property type="match status" value="1"/>
</dbReference>
<dbReference type="InterPro" id="IPR017972">
    <property type="entry name" value="Cyt_P450_CS"/>
</dbReference>
<evidence type="ECO:0000256" key="4">
    <source>
        <dbReference type="ARBA" id="ARBA00023002"/>
    </source>
</evidence>
<dbReference type="GO" id="GO:0020037">
    <property type="term" value="F:heme binding"/>
    <property type="evidence" value="ECO:0007669"/>
    <property type="project" value="InterPro"/>
</dbReference>
<evidence type="ECO:0000256" key="7">
    <source>
        <dbReference type="RuleBase" id="RU000461"/>
    </source>
</evidence>
<dbReference type="SUPFAM" id="SSF48264">
    <property type="entry name" value="Cytochrome P450"/>
    <property type="match status" value="1"/>
</dbReference>
<dbReference type="GO" id="GO:0016705">
    <property type="term" value="F:oxidoreductase activity, acting on paired donors, with incorporation or reduction of molecular oxygen"/>
    <property type="evidence" value="ECO:0007669"/>
    <property type="project" value="InterPro"/>
</dbReference>
<dbReference type="EMBL" id="CP021121">
    <property type="protein sequence ID" value="ARQ70538.1"/>
    <property type="molecule type" value="Genomic_DNA"/>
</dbReference>
<evidence type="ECO:0000256" key="6">
    <source>
        <dbReference type="ARBA" id="ARBA00023033"/>
    </source>
</evidence>
<keyword evidence="9" id="KW-1185">Reference proteome</keyword>
<dbReference type="PRINTS" id="PR00385">
    <property type="entry name" value="P450"/>
</dbReference>
<dbReference type="OrthoDB" id="5500002at2"/>
<dbReference type="CDD" id="cd11029">
    <property type="entry name" value="CYP107-like"/>
    <property type="match status" value="1"/>
</dbReference>
<keyword evidence="6 7" id="KW-0503">Monooxygenase</keyword>
<dbReference type="GO" id="GO:0005506">
    <property type="term" value="F:iron ion binding"/>
    <property type="evidence" value="ECO:0007669"/>
    <property type="project" value="InterPro"/>
</dbReference>
<keyword evidence="4 7" id="KW-0560">Oxidoreductase</keyword>
<name>A0A1W7D0F4_9ACTN</name>
<keyword evidence="3 7" id="KW-0479">Metal-binding</keyword>
<dbReference type="PANTHER" id="PTHR46696:SF1">
    <property type="entry name" value="CYTOCHROME P450 YJIB-RELATED"/>
    <property type="match status" value="1"/>
</dbReference>
<dbReference type="KEGG" id="smao:CAG99_18330"/>
<dbReference type="PRINTS" id="PR00359">
    <property type="entry name" value="BP450"/>
</dbReference>
<gene>
    <name evidence="8" type="ORF">CAG99_18330</name>
</gene>
<keyword evidence="5 7" id="KW-0408">Iron</keyword>
<evidence type="ECO:0000313" key="9">
    <source>
        <dbReference type="Proteomes" id="UP000194218"/>
    </source>
</evidence>
<organism evidence="8 9">
    <name type="scientific">Streptomyces marincola</name>
    <dbReference type="NCBI Taxonomy" id="2878388"/>
    <lineage>
        <taxon>Bacteria</taxon>
        <taxon>Bacillati</taxon>
        <taxon>Actinomycetota</taxon>
        <taxon>Actinomycetes</taxon>
        <taxon>Kitasatosporales</taxon>
        <taxon>Streptomycetaceae</taxon>
        <taxon>Streptomyces</taxon>
    </lineage>
</organism>
<dbReference type="InterPro" id="IPR002397">
    <property type="entry name" value="Cyt_P450_B"/>
</dbReference>
<dbReference type="InterPro" id="IPR001128">
    <property type="entry name" value="Cyt_P450"/>
</dbReference>
<dbReference type="GO" id="GO:0004497">
    <property type="term" value="F:monooxygenase activity"/>
    <property type="evidence" value="ECO:0007669"/>
    <property type="project" value="UniProtKB-KW"/>
</dbReference>
<sequence length="417" mass="45456">MDREPIVLDPTGTDVPGEAARLRAEGPAVRVLLPGGVGAWAITSHALIKRLLTDPRVSKDARKHWPEFIAGRIPETWPLYTWVAVRNMFTAYGMDHTRLRKLVAPAFTARRTRALAPRIDDITRDLLDGLAARPADQPVDLRAAFAQPLPIRVICELYGVPAHLQPGMLRTMDSIFRTSVPPERAAANYRQLYDILTELTAFKRARPDDDLATALIEARDGDDRLTEQELLDTLLLVLSAGHETTVNLLANAVMGLLTHPAQLALVRSGRVGWDAVIEETLRWAPSVASLPLRYATEPIALDSGVTIDTGEAILAVFAAAGTDPEQHGPDAALFDVTRPPRDHLAFGHGVHYCLGAPLARMEARAALPALFERFPAMEPADPAPPRIESFISHGPEVLPVRLGRARPYAAERAPGAA</sequence>
<evidence type="ECO:0000256" key="5">
    <source>
        <dbReference type="ARBA" id="ARBA00023004"/>
    </source>
</evidence>
<evidence type="ECO:0000256" key="3">
    <source>
        <dbReference type="ARBA" id="ARBA00022723"/>
    </source>
</evidence>
<dbReference type="InterPro" id="IPR036396">
    <property type="entry name" value="Cyt_P450_sf"/>
</dbReference>
<reference evidence="8 9" key="1">
    <citation type="submission" date="2017-05" db="EMBL/GenBank/DDBJ databases">
        <title>Complete genome sequence of Streptomyces sp. SCSIO 03032 revealed the diverse biosynthetic pathways for its bioactive secondary metabolites.</title>
        <authorList>
            <person name="Ma L."/>
            <person name="Zhu Y."/>
            <person name="Zhang W."/>
            <person name="Zhang G."/>
            <person name="Tian X."/>
            <person name="Zhang S."/>
            <person name="Zhang C."/>
        </authorList>
    </citation>
    <scope>NUCLEOTIDE SEQUENCE [LARGE SCALE GENOMIC DNA]</scope>
    <source>
        <strain evidence="8 9">SCSIO 03032</strain>
    </source>
</reference>
<dbReference type="FunFam" id="1.10.630.10:FF:000018">
    <property type="entry name" value="Cytochrome P450 monooxygenase"/>
    <property type="match status" value="1"/>
</dbReference>
<dbReference type="Proteomes" id="UP000194218">
    <property type="component" value="Chromosome"/>
</dbReference>
<dbReference type="AlphaFoldDB" id="A0A1W7D0F4"/>
<comment type="similarity">
    <text evidence="1 7">Belongs to the cytochrome P450 family.</text>
</comment>
<dbReference type="PROSITE" id="PS00086">
    <property type="entry name" value="CYTOCHROME_P450"/>
    <property type="match status" value="1"/>
</dbReference>
<dbReference type="Pfam" id="PF00067">
    <property type="entry name" value="p450"/>
    <property type="match status" value="1"/>
</dbReference>
<evidence type="ECO:0000256" key="1">
    <source>
        <dbReference type="ARBA" id="ARBA00010617"/>
    </source>
</evidence>
<keyword evidence="2 7" id="KW-0349">Heme</keyword>